<accession>A0A0B7N9V1</accession>
<dbReference type="AlphaFoldDB" id="A0A0B7N9V1"/>
<protein>
    <submittedName>
        <fullName evidence="2">Uncharacterized protein</fullName>
    </submittedName>
</protein>
<name>A0A0B7N9V1_9FUNG</name>
<proteinExistence type="predicted"/>
<evidence type="ECO:0000313" key="3">
    <source>
        <dbReference type="Proteomes" id="UP000054107"/>
    </source>
</evidence>
<sequence length="183" mass="20798">MSRLTEALDEYITQKKKNATLLGFINHDKENANIITDWMSSYAYYDEAKNGLNRAFQTRFKKHYPNKRTKKAANIDISVQFEDSQATKDITKDGTKILSKSAKQAANRLKIRMVCKQPSSSTQGELSALSMPPTPPTPTPPQPTYMLDNNVEVVEPLKKYINFCKQKSESEGFFVKSDTHQLL</sequence>
<reference evidence="2 3" key="1">
    <citation type="submission" date="2014-09" db="EMBL/GenBank/DDBJ databases">
        <authorList>
            <person name="Ellenberger Sabrina"/>
        </authorList>
    </citation>
    <scope>NUCLEOTIDE SEQUENCE [LARGE SCALE GENOMIC DNA]</scope>
    <source>
        <strain evidence="2 3">CBS 412.66</strain>
    </source>
</reference>
<dbReference type="Proteomes" id="UP000054107">
    <property type="component" value="Unassembled WGS sequence"/>
</dbReference>
<gene>
    <name evidence="2" type="primary">PARPA_06131.1 scaffold 21287</name>
</gene>
<dbReference type="OrthoDB" id="2266852at2759"/>
<evidence type="ECO:0000256" key="1">
    <source>
        <dbReference type="SAM" id="MobiDB-lite"/>
    </source>
</evidence>
<evidence type="ECO:0000313" key="2">
    <source>
        <dbReference type="EMBL" id="CEP12198.1"/>
    </source>
</evidence>
<feature type="compositionally biased region" description="Pro residues" evidence="1">
    <location>
        <begin position="132"/>
        <end position="141"/>
    </location>
</feature>
<feature type="region of interest" description="Disordered" evidence="1">
    <location>
        <begin position="118"/>
        <end position="141"/>
    </location>
</feature>
<keyword evidence="3" id="KW-1185">Reference proteome</keyword>
<organism evidence="2 3">
    <name type="scientific">Parasitella parasitica</name>
    <dbReference type="NCBI Taxonomy" id="35722"/>
    <lineage>
        <taxon>Eukaryota</taxon>
        <taxon>Fungi</taxon>
        <taxon>Fungi incertae sedis</taxon>
        <taxon>Mucoromycota</taxon>
        <taxon>Mucoromycotina</taxon>
        <taxon>Mucoromycetes</taxon>
        <taxon>Mucorales</taxon>
        <taxon>Mucorineae</taxon>
        <taxon>Mucoraceae</taxon>
        <taxon>Parasitella</taxon>
    </lineage>
</organism>
<dbReference type="EMBL" id="LN727569">
    <property type="protein sequence ID" value="CEP12198.1"/>
    <property type="molecule type" value="Genomic_DNA"/>
</dbReference>